<dbReference type="InterPro" id="IPR045871">
    <property type="entry name" value="AHP1-5/YPD1"/>
</dbReference>
<name>A0A9J6RIC4_9GAMM</name>
<protein>
    <submittedName>
        <fullName evidence="4">Hpt domain-containing protein</fullName>
    </submittedName>
</protein>
<organism evidence="4 5">
    <name type="scientific">Dasania phycosphaerae</name>
    <dbReference type="NCBI Taxonomy" id="2950436"/>
    <lineage>
        <taxon>Bacteria</taxon>
        <taxon>Pseudomonadati</taxon>
        <taxon>Pseudomonadota</taxon>
        <taxon>Gammaproteobacteria</taxon>
        <taxon>Cellvibrionales</taxon>
        <taxon>Spongiibacteraceae</taxon>
        <taxon>Dasania</taxon>
    </lineage>
</organism>
<evidence type="ECO:0000259" key="3">
    <source>
        <dbReference type="PROSITE" id="PS50894"/>
    </source>
</evidence>
<dbReference type="InterPro" id="IPR008207">
    <property type="entry name" value="Sig_transdc_His_kin_Hpt_dom"/>
</dbReference>
<reference evidence="4 5" key="1">
    <citation type="submission" date="2022-12" db="EMBL/GenBank/DDBJ databases">
        <title>Dasania phycosphaerae sp. nov., isolated from particulate material of the south coast of Korea.</title>
        <authorList>
            <person name="Jiang Y."/>
        </authorList>
    </citation>
    <scope>NUCLEOTIDE SEQUENCE [LARGE SCALE GENOMIC DNA]</scope>
    <source>
        <strain evidence="4 5">GY-19</strain>
    </source>
</reference>
<dbReference type="Pfam" id="PF01627">
    <property type="entry name" value="Hpt"/>
    <property type="match status" value="1"/>
</dbReference>
<evidence type="ECO:0000313" key="4">
    <source>
        <dbReference type="EMBL" id="MCZ0864089.1"/>
    </source>
</evidence>
<feature type="modified residue" description="Phosphohistidine" evidence="2">
    <location>
        <position position="57"/>
    </location>
</feature>
<evidence type="ECO:0000313" key="5">
    <source>
        <dbReference type="Proteomes" id="UP001069090"/>
    </source>
</evidence>
<evidence type="ECO:0000256" key="2">
    <source>
        <dbReference type="PROSITE-ProRule" id="PRU00110"/>
    </source>
</evidence>
<dbReference type="GO" id="GO:0005737">
    <property type="term" value="C:cytoplasm"/>
    <property type="evidence" value="ECO:0007669"/>
    <property type="project" value="TreeGrafter"/>
</dbReference>
<keyword evidence="2" id="KW-0597">Phosphoprotein</keyword>
<gene>
    <name evidence="4" type="ORF">O0V09_02685</name>
</gene>
<accession>A0A9J6RIC4</accession>
<proteinExistence type="predicted"/>
<feature type="domain" description="HPt" evidence="3">
    <location>
        <begin position="18"/>
        <end position="111"/>
    </location>
</feature>
<dbReference type="PROSITE" id="PS50894">
    <property type="entry name" value="HPT"/>
    <property type="match status" value="1"/>
</dbReference>
<dbReference type="SMART" id="SM00073">
    <property type="entry name" value="HPT"/>
    <property type="match status" value="1"/>
</dbReference>
<dbReference type="InterPro" id="IPR036641">
    <property type="entry name" value="HPT_dom_sf"/>
</dbReference>
<dbReference type="Gene3D" id="1.20.120.160">
    <property type="entry name" value="HPT domain"/>
    <property type="match status" value="1"/>
</dbReference>
<dbReference type="PANTHER" id="PTHR28242">
    <property type="entry name" value="PHOSPHORELAY INTERMEDIATE PROTEIN YPD1"/>
    <property type="match status" value="1"/>
</dbReference>
<evidence type="ECO:0000256" key="1">
    <source>
        <dbReference type="ARBA" id="ARBA00023012"/>
    </source>
</evidence>
<keyword evidence="5" id="KW-1185">Reference proteome</keyword>
<dbReference type="PANTHER" id="PTHR28242:SF52">
    <property type="entry name" value="PHOSPHORELAY INTERMEDIATE PROTEIN YPD1"/>
    <property type="match status" value="1"/>
</dbReference>
<dbReference type="GO" id="GO:0000160">
    <property type="term" value="P:phosphorelay signal transduction system"/>
    <property type="evidence" value="ECO:0007669"/>
    <property type="project" value="UniProtKB-KW"/>
</dbReference>
<dbReference type="RefSeq" id="WP_258330247.1">
    <property type="nucleotide sequence ID" value="NZ_JAPTGG010000002.1"/>
</dbReference>
<keyword evidence="1" id="KW-0902">Two-component regulatory system</keyword>
<comment type="caution">
    <text evidence="4">The sequence shown here is derived from an EMBL/GenBank/DDBJ whole genome shotgun (WGS) entry which is preliminary data.</text>
</comment>
<dbReference type="SUPFAM" id="SSF47226">
    <property type="entry name" value="Histidine-containing phosphotransfer domain, HPT domain"/>
    <property type="match status" value="1"/>
</dbReference>
<dbReference type="GO" id="GO:0009927">
    <property type="term" value="F:histidine phosphotransfer kinase activity"/>
    <property type="evidence" value="ECO:0007669"/>
    <property type="project" value="InterPro"/>
</dbReference>
<sequence>MVLEHLDMESLETLREVMGAEFTHLVETFITDSDMRVTSIAETVNAADADAIRRAAHSLKGSASNMGALSLADLCRRLESMGAESKLEETHDLLEQVRKEYSLVREALQAL</sequence>
<dbReference type="GO" id="GO:0043424">
    <property type="term" value="F:protein histidine kinase binding"/>
    <property type="evidence" value="ECO:0007669"/>
    <property type="project" value="InterPro"/>
</dbReference>
<dbReference type="EMBL" id="JAPTGG010000002">
    <property type="protein sequence ID" value="MCZ0864089.1"/>
    <property type="molecule type" value="Genomic_DNA"/>
</dbReference>
<dbReference type="AlphaFoldDB" id="A0A9J6RIC4"/>
<dbReference type="Proteomes" id="UP001069090">
    <property type="component" value="Unassembled WGS sequence"/>
</dbReference>